<dbReference type="CDD" id="cd18807">
    <property type="entry name" value="SF1_C_UvrD"/>
    <property type="match status" value="1"/>
</dbReference>
<evidence type="ECO:0000256" key="6">
    <source>
        <dbReference type="ARBA" id="ARBA00022840"/>
    </source>
</evidence>
<dbReference type="AlphaFoldDB" id="A0A6I4J2B9"/>
<dbReference type="InterPro" id="IPR003586">
    <property type="entry name" value="Hint_dom_C"/>
</dbReference>
<dbReference type="Pfam" id="PF13361">
    <property type="entry name" value="UvrD_C"/>
    <property type="match status" value="1"/>
</dbReference>
<evidence type="ECO:0000259" key="15">
    <source>
        <dbReference type="PROSITE" id="PS51198"/>
    </source>
</evidence>
<dbReference type="GO" id="GO:0005524">
    <property type="term" value="F:ATP binding"/>
    <property type="evidence" value="ECO:0007669"/>
    <property type="project" value="UniProtKB-UniRule"/>
</dbReference>
<evidence type="ECO:0000256" key="10">
    <source>
        <dbReference type="ARBA" id="ARBA00034617"/>
    </source>
</evidence>
<accession>A0A6I4J2B9</accession>
<dbReference type="InterPro" id="IPR003587">
    <property type="entry name" value="Hint_dom_N"/>
</dbReference>
<dbReference type="Pfam" id="PF00580">
    <property type="entry name" value="UvrD-helicase"/>
    <property type="match status" value="1"/>
</dbReference>
<dbReference type="GO" id="GO:0033202">
    <property type="term" value="C:DNA helicase complex"/>
    <property type="evidence" value="ECO:0007669"/>
    <property type="project" value="TreeGrafter"/>
</dbReference>
<dbReference type="SUPFAM" id="SSF52540">
    <property type="entry name" value="P-loop containing nucleoside triphosphate hydrolases"/>
    <property type="match status" value="3"/>
</dbReference>
<keyword evidence="3 14" id="KW-0378">Hydrolase</keyword>
<dbReference type="GO" id="GO:0016787">
    <property type="term" value="F:hydrolase activity"/>
    <property type="evidence" value="ECO:0007669"/>
    <property type="project" value="UniProtKB-UniRule"/>
</dbReference>
<dbReference type="RefSeq" id="WP_181600019.1">
    <property type="nucleotide sequence ID" value="NZ_WQMS01000013.1"/>
</dbReference>
<dbReference type="NCBIfam" id="TIGR01445">
    <property type="entry name" value="intein_Nterm"/>
    <property type="match status" value="1"/>
</dbReference>
<keyword evidence="4 14" id="KW-0347">Helicase</keyword>
<dbReference type="PRINTS" id="PR00379">
    <property type="entry name" value="INTEIN"/>
</dbReference>
<evidence type="ECO:0000256" key="2">
    <source>
        <dbReference type="ARBA" id="ARBA00022741"/>
    </source>
</evidence>
<dbReference type="InterPro" id="IPR014017">
    <property type="entry name" value="DNA_helicase_UvrD-like_C"/>
</dbReference>
<dbReference type="GO" id="GO:0005829">
    <property type="term" value="C:cytosol"/>
    <property type="evidence" value="ECO:0007669"/>
    <property type="project" value="TreeGrafter"/>
</dbReference>
<dbReference type="PROSITE" id="PS51198">
    <property type="entry name" value="UVRD_HELICASE_ATP_BIND"/>
    <property type="match status" value="1"/>
</dbReference>
<gene>
    <name evidence="17" type="ORF">GON01_09655</name>
</gene>
<evidence type="ECO:0000256" key="7">
    <source>
        <dbReference type="ARBA" id="ARBA00023000"/>
    </source>
</evidence>
<evidence type="ECO:0000256" key="8">
    <source>
        <dbReference type="ARBA" id="ARBA00023125"/>
    </source>
</evidence>
<evidence type="ECO:0000256" key="4">
    <source>
        <dbReference type="ARBA" id="ARBA00022806"/>
    </source>
</evidence>
<dbReference type="CDD" id="cd17932">
    <property type="entry name" value="DEXQc_UvrD"/>
    <property type="match status" value="1"/>
</dbReference>
<feature type="domain" description="UvrD-like helicase ATP-binding" evidence="15">
    <location>
        <begin position="15"/>
        <end position="309"/>
    </location>
</feature>
<dbReference type="SMART" id="SM00306">
    <property type="entry name" value="HintN"/>
    <property type="match status" value="1"/>
</dbReference>
<dbReference type="InterPro" id="IPR006141">
    <property type="entry name" value="Intein_N"/>
</dbReference>
<comment type="caution">
    <text evidence="17">The sequence shown here is derived from an EMBL/GenBank/DDBJ whole genome shotgun (WGS) entry which is preliminary data.</text>
</comment>
<dbReference type="GO" id="GO:0000725">
    <property type="term" value="P:recombinational repair"/>
    <property type="evidence" value="ECO:0007669"/>
    <property type="project" value="TreeGrafter"/>
</dbReference>
<sequence>MTHPIADPNEPPYLKGLNPPQREAVLTTEGPVLVLAGAGTGKTAALTARLAHLIYTRRAWPSEILAVTFTNKAAREMRERIGRMVGDAVEGMPWLGTFHSIAAKMLRRHAELVGLQSNFTILDTDDQLRLLKQLIAASDLDEKRWPARQLAGLIDKWKNRGWTPADVDAGESELFANGRGADLYAQYQARLKAVNACDFGDLLLHMLVILKTHRDVLERYQQRFKYILVDEYQDTNASQYLWLRLLAQARKNICCVGDDDQCLPAGTHITLADGETRPIEKIRPGDLVLSCYGSGEFRPAEVTEVFRRRAKRPLVRLRMASGRELVSTPEHSHFADFIRTASPQKNFAYLMWKRGQGYRLGTSQIYTRGQKRPVIGFRQRCLQEGADAVWLISSFETEAEARECEHLLSLRYGISTLPFVARKGGSTNGLVHDQATLDRIHRAVDSQARAQQLLADHGLLADHPHHVPQTAPGRRKALNLTLYAERRGATPMHRLSLSGNDPVDREKVRALGLNPRVYARNPDNWRYETLYRDMKKVGEIRDRLEEHFELDVQLKANLLGTALAVRPASTIRPGMMVAGEDGSHDVVIAVETVDGKQADIFDLNVAGTHNYVANGIVTHNSIYSWRGAEVANILRFEKDFPGAVIIRLEQNYRSTPHILGAASGLIAANAGRLGKTLWTEAGEGEKVRVLGVWDGPEEARRVGELIEAHQRSGGELDDIAILVRAQFQTREFEDRFIAIGLPYRIVGGFRFYERQEIRDALAYLRVVNQPADDLAFERIVNTPKRGLGDKALAKVHALARAQAIPLTLAAARILDTDELTPQARRALGNLIGDIARWRDMAGQLPHPELARQMLDESGYTAMWQADRSADAAGRLENLNELVRAMEEYENLGAFLEHVSLVMDNDERAGGEQVTIMTIHAAKGLEFDTVFLAGWEEGVFPSQRSLDEGGNASLEEERRLAYVAITRARRRAYILHAANRRIYGQWTSSIPSRFVGELPAAHIEEETSMTGGESLWRANWSERADPFANVARGTGRGPGWQRAASVGGYQTTTARVVEARASAVSLGNKGRSDLSLGQRVFHQKFGYGTIAEIEGNKLEIDFEQAGRKRVMDSFVSVE</sequence>
<dbReference type="InterPro" id="IPR006142">
    <property type="entry name" value="INTEIN"/>
</dbReference>
<keyword evidence="2 14" id="KW-0547">Nucleotide-binding</keyword>
<keyword evidence="8" id="KW-0238">DNA-binding</keyword>
<evidence type="ECO:0000256" key="13">
    <source>
        <dbReference type="ARBA" id="ARBA00048988"/>
    </source>
</evidence>
<dbReference type="InterPro" id="IPR014016">
    <property type="entry name" value="UvrD-like_ATP-bd"/>
</dbReference>
<dbReference type="SUPFAM" id="SSF51294">
    <property type="entry name" value="Hedgehog/intein (Hint) domain"/>
    <property type="match status" value="1"/>
</dbReference>
<feature type="binding site" evidence="14">
    <location>
        <begin position="36"/>
        <end position="43"/>
    </location>
    <ligand>
        <name>ATP</name>
        <dbReference type="ChEBI" id="CHEBI:30616"/>
    </ligand>
</feature>
<keyword evidence="5" id="KW-0068">Autocatalytic cleavage</keyword>
<reference evidence="17 18" key="1">
    <citation type="submission" date="2019-12" db="EMBL/GenBank/DDBJ databases">
        <authorList>
            <person name="Huq M.A."/>
        </authorList>
    </citation>
    <scope>NUCLEOTIDE SEQUENCE [LARGE SCALE GENOMIC DNA]</scope>
    <source>
        <strain evidence="17 18">MAH-20</strain>
    </source>
</reference>
<dbReference type="PROSITE" id="PS50818">
    <property type="entry name" value="INTEIN_C_TER"/>
    <property type="match status" value="1"/>
</dbReference>
<dbReference type="GO" id="GO:0009314">
    <property type="term" value="P:response to radiation"/>
    <property type="evidence" value="ECO:0007669"/>
    <property type="project" value="UniProtKB-ARBA"/>
</dbReference>
<dbReference type="GO" id="GO:0043138">
    <property type="term" value="F:3'-5' DNA helicase activity"/>
    <property type="evidence" value="ECO:0007669"/>
    <property type="project" value="UniProtKB-EC"/>
</dbReference>
<dbReference type="PANTHER" id="PTHR11070">
    <property type="entry name" value="UVRD / RECB / PCRA DNA HELICASE FAMILY MEMBER"/>
    <property type="match status" value="1"/>
</dbReference>
<dbReference type="PANTHER" id="PTHR11070:SF2">
    <property type="entry name" value="ATP-DEPENDENT DNA HELICASE SRS2"/>
    <property type="match status" value="1"/>
</dbReference>
<proteinExistence type="inferred from homology"/>
<keyword evidence="6 14" id="KW-0067">ATP-binding</keyword>
<dbReference type="InterPro" id="IPR030934">
    <property type="entry name" value="Intein_C"/>
</dbReference>
<dbReference type="InterPro" id="IPR000212">
    <property type="entry name" value="DNA_helicase_UvrD/REP"/>
</dbReference>
<comment type="similarity">
    <text evidence="1">Belongs to the helicase family. UvrD subfamily.</text>
</comment>
<dbReference type="Pfam" id="PF14890">
    <property type="entry name" value="Intein_splicing"/>
    <property type="match status" value="1"/>
</dbReference>
<dbReference type="FunFam" id="1.10.10.160:FF:000001">
    <property type="entry name" value="ATP-dependent DNA helicase"/>
    <property type="match status" value="1"/>
</dbReference>
<dbReference type="InterPro" id="IPR013986">
    <property type="entry name" value="DExx_box_DNA_helicase_dom_sf"/>
</dbReference>
<dbReference type="Proteomes" id="UP000441389">
    <property type="component" value="Unassembled WGS sequence"/>
</dbReference>
<comment type="catalytic activity">
    <reaction evidence="13">
        <text>ATP + H2O = ADP + phosphate + H(+)</text>
        <dbReference type="Rhea" id="RHEA:13065"/>
        <dbReference type="ChEBI" id="CHEBI:15377"/>
        <dbReference type="ChEBI" id="CHEBI:15378"/>
        <dbReference type="ChEBI" id="CHEBI:30616"/>
        <dbReference type="ChEBI" id="CHEBI:43474"/>
        <dbReference type="ChEBI" id="CHEBI:456216"/>
        <dbReference type="EC" id="5.6.2.4"/>
    </reaction>
</comment>
<evidence type="ECO:0000256" key="5">
    <source>
        <dbReference type="ARBA" id="ARBA00022813"/>
    </source>
</evidence>
<dbReference type="PROSITE" id="PS51217">
    <property type="entry name" value="UVRD_HELICASE_CTER"/>
    <property type="match status" value="1"/>
</dbReference>
<evidence type="ECO:0000256" key="12">
    <source>
        <dbReference type="ARBA" id="ARBA00034923"/>
    </source>
</evidence>
<dbReference type="EC" id="5.6.2.4" evidence="11"/>
<evidence type="ECO:0000256" key="11">
    <source>
        <dbReference type="ARBA" id="ARBA00034808"/>
    </source>
</evidence>
<dbReference type="Gene3D" id="1.10.486.10">
    <property type="entry name" value="PCRA, domain 4"/>
    <property type="match status" value="1"/>
</dbReference>
<dbReference type="PROSITE" id="PS50817">
    <property type="entry name" value="INTEIN_N_TER"/>
    <property type="match status" value="1"/>
</dbReference>
<keyword evidence="9" id="KW-0413">Isomerase</keyword>
<protein>
    <recommendedName>
        <fullName evidence="11">DNA 3'-5' helicase</fullName>
        <ecNumber evidence="11">5.6.2.4</ecNumber>
    </recommendedName>
    <alternativeName>
        <fullName evidence="12">DNA 3'-5' helicase II</fullName>
    </alternativeName>
</protein>
<dbReference type="GO" id="GO:0003677">
    <property type="term" value="F:DNA binding"/>
    <property type="evidence" value="ECO:0007669"/>
    <property type="project" value="UniProtKB-KW"/>
</dbReference>
<evidence type="ECO:0000256" key="14">
    <source>
        <dbReference type="PROSITE-ProRule" id="PRU00560"/>
    </source>
</evidence>
<dbReference type="Gene3D" id="2.170.16.10">
    <property type="entry name" value="Hedgehog/Intein (Hint) domain"/>
    <property type="match status" value="2"/>
</dbReference>
<evidence type="ECO:0000256" key="9">
    <source>
        <dbReference type="ARBA" id="ARBA00023235"/>
    </source>
</evidence>
<dbReference type="InterPro" id="IPR036844">
    <property type="entry name" value="Hint_dom_sf"/>
</dbReference>
<comment type="catalytic activity">
    <reaction evidence="10">
        <text>Couples ATP hydrolysis with the unwinding of duplex DNA by translocating in the 3'-5' direction.</text>
        <dbReference type="EC" id="5.6.2.4"/>
    </reaction>
</comment>
<dbReference type="EMBL" id="WQMS01000013">
    <property type="protein sequence ID" value="MVO78198.1"/>
    <property type="molecule type" value="Genomic_DNA"/>
</dbReference>
<dbReference type="SMART" id="SM00305">
    <property type="entry name" value="HintC"/>
    <property type="match status" value="1"/>
</dbReference>
<evidence type="ECO:0000313" key="17">
    <source>
        <dbReference type="EMBL" id="MVO78198.1"/>
    </source>
</evidence>
<dbReference type="NCBIfam" id="TIGR01443">
    <property type="entry name" value="intein_Cterm"/>
    <property type="match status" value="1"/>
</dbReference>
<organism evidence="17 18">
    <name type="scientific">Sphingomonas horti</name>
    <dbReference type="NCBI Taxonomy" id="2682842"/>
    <lineage>
        <taxon>Bacteria</taxon>
        <taxon>Pseudomonadati</taxon>
        <taxon>Pseudomonadota</taxon>
        <taxon>Alphaproteobacteria</taxon>
        <taxon>Sphingomonadales</taxon>
        <taxon>Sphingomonadaceae</taxon>
        <taxon>Sphingomonas</taxon>
    </lineage>
</organism>
<keyword evidence="18" id="KW-1185">Reference proteome</keyword>
<dbReference type="Gene3D" id="3.40.50.300">
    <property type="entry name" value="P-loop containing nucleotide triphosphate hydrolases"/>
    <property type="match status" value="2"/>
</dbReference>
<evidence type="ECO:0000256" key="3">
    <source>
        <dbReference type="ARBA" id="ARBA00022801"/>
    </source>
</evidence>
<evidence type="ECO:0000259" key="16">
    <source>
        <dbReference type="PROSITE" id="PS51217"/>
    </source>
</evidence>
<dbReference type="FunFam" id="1.10.486.10:FF:000003">
    <property type="entry name" value="ATP-dependent DNA helicase"/>
    <property type="match status" value="1"/>
</dbReference>
<keyword evidence="7" id="KW-0651">Protein splicing</keyword>
<dbReference type="CDD" id="cd00081">
    <property type="entry name" value="Hint"/>
    <property type="match status" value="2"/>
</dbReference>
<feature type="domain" description="UvrD-like helicase C-terminal" evidence="16">
    <location>
        <begin position="656"/>
        <end position="923"/>
    </location>
</feature>
<dbReference type="GO" id="GO:0016539">
    <property type="term" value="P:intein-mediated protein splicing"/>
    <property type="evidence" value="ECO:0007669"/>
    <property type="project" value="InterPro"/>
</dbReference>
<dbReference type="Gene3D" id="1.10.10.160">
    <property type="match status" value="1"/>
</dbReference>
<name>A0A6I4J2B9_9SPHN</name>
<evidence type="ECO:0000256" key="1">
    <source>
        <dbReference type="ARBA" id="ARBA00009922"/>
    </source>
</evidence>
<dbReference type="InterPro" id="IPR027417">
    <property type="entry name" value="P-loop_NTPase"/>
</dbReference>
<evidence type="ECO:0000313" key="18">
    <source>
        <dbReference type="Proteomes" id="UP000441389"/>
    </source>
</evidence>